<sequence length="104" mass="10833">MDQRSTTGAEEPELVIPVRPGPAGLTLRLFRTPLGERTAVAFSTVERLGAALGPEQPWTTLCPTALRELAEPLGVALLTVDPQLVAPAPRPLAPTPLPAPVPAG</sequence>
<dbReference type="InterPro" id="IPR049975">
    <property type="entry name" value="SAV_915-like_dom"/>
</dbReference>
<reference evidence="1 2" key="1">
    <citation type="submission" date="2019-06" db="EMBL/GenBank/DDBJ databases">
        <title>Sequencing the genomes of 1000 actinobacteria strains.</title>
        <authorList>
            <person name="Klenk H.-P."/>
        </authorList>
    </citation>
    <scope>NUCLEOTIDE SEQUENCE [LARGE SCALE GENOMIC DNA]</scope>
    <source>
        <strain evidence="1 2">DSM 44826</strain>
    </source>
</reference>
<name>A0A561SFA8_9ACTN</name>
<evidence type="ECO:0000313" key="2">
    <source>
        <dbReference type="Proteomes" id="UP000317940"/>
    </source>
</evidence>
<comment type="caution">
    <text evidence="1">The sequence shown here is derived from an EMBL/GenBank/DDBJ whole genome shotgun (WGS) entry which is preliminary data.</text>
</comment>
<dbReference type="AlphaFoldDB" id="A0A561SFA8"/>
<accession>A0A561SFA8</accession>
<dbReference type="RefSeq" id="WP_145910521.1">
    <property type="nucleotide sequence ID" value="NZ_BAAAMZ010000001.1"/>
</dbReference>
<dbReference type="NCBIfam" id="NF042914">
    <property type="entry name" value="SAV915_dom"/>
    <property type="match status" value="1"/>
</dbReference>
<dbReference type="OrthoDB" id="4238227at2"/>
<dbReference type="Proteomes" id="UP000317940">
    <property type="component" value="Unassembled WGS sequence"/>
</dbReference>
<protein>
    <recommendedName>
        <fullName evidence="3">Type III secretion system (T3SS) SseB-like protein</fullName>
    </recommendedName>
</protein>
<proteinExistence type="predicted"/>
<evidence type="ECO:0000313" key="1">
    <source>
        <dbReference type="EMBL" id="TWF73555.1"/>
    </source>
</evidence>
<evidence type="ECO:0008006" key="3">
    <source>
        <dbReference type="Google" id="ProtNLM"/>
    </source>
</evidence>
<dbReference type="EMBL" id="VIWT01000005">
    <property type="protein sequence ID" value="TWF73555.1"/>
    <property type="molecule type" value="Genomic_DNA"/>
</dbReference>
<gene>
    <name evidence="1" type="ORF">FHX73_15168</name>
</gene>
<keyword evidence="2" id="KW-1185">Reference proteome</keyword>
<organism evidence="1 2">
    <name type="scientific">Kitasatospora viridis</name>
    <dbReference type="NCBI Taxonomy" id="281105"/>
    <lineage>
        <taxon>Bacteria</taxon>
        <taxon>Bacillati</taxon>
        <taxon>Actinomycetota</taxon>
        <taxon>Actinomycetes</taxon>
        <taxon>Kitasatosporales</taxon>
        <taxon>Streptomycetaceae</taxon>
        <taxon>Kitasatospora</taxon>
    </lineage>
</organism>